<accession>A0A4C1UL53</accession>
<feature type="compositionally biased region" description="Polar residues" evidence="1">
    <location>
        <begin position="1"/>
        <end position="17"/>
    </location>
</feature>
<proteinExistence type="predicted"/>
<gene>
    <name evidence="2" type="ORF">EVAR_15954_1</name>
</gene>
<protein>
    <submittedName>
        <fullName evidence="2">Uncharacterized protein</fullName>
    </submittedName>
</protein>
<evidence type="ECO:0000256" key="1">
    <source>
        <dbReference type="SAM" id="MobiDB-lite"/>
    </source>
</evidence>
<evidence type="ECO:0000313" key="3">
    <source>
        <dbReference type="Proteomes" id="UP000299102"/>
    </source>
</evidence>
<dbReference type="AlphaFoldDB" id="A0A4C1UL53"/>
<evidence type="ECO:0000313" key="2">
    <source>
        <dbReference type="EMBL" id="GBP27181.1"/>
    </source>
</evidence>
<reference evidence="2 3" key="1">
    <citation type="journal article" date="2019" name="Commun. Biol.">
        <title>The bagworm genome reveals a unique fibroin gene that provides high tensile strength.</title>
        <authorList>
            <person name="Kono N."/>
            <person name="Nakamura H."/>
            <person name="Ohtoshi R."/>
            <person name="Tomita M."/>
            <person name="Numata K."/>
            <person name="Arakawa K."/>
        </authorList>
    </citation>
    <scope>NUCLEOTIDE SEQUENCE [LARGE SCALE GENOMIC DNA]</scope>
</reference>
<sequence>MGSLEPSTNHPASNGPSPMSVPRPRMGQVFPLWKVTSGTCDIFYCSMTFDETTASDTRGATERATDAPSYLKEKRRARTQTKGTVVMRASFIDHIVVAESNDRDVLPREFPDGFQATMASFSMLKSHWCTVPRASSLSILTYIWHVTDDATSPP</sequence>
<feature type="region of interest" description="Disordered" evidence="1">
    <location>
        <begin position="1"/>
        <end position="23"/>
    </location>
</feature>
<comment type="caution">
    <text evidence="2">The sequence shown here is derived from an EMBL/GenBank/DDBJ whole genome shotgun (WGS) entry which is preliminary data.</text>
</comment>
<keyword evidence="3" id="KW-1185">Reference proteome</keyword>
<name>A0A4C1UL53_EUMVA</name>
<dbReference type="EMBL" id="BGZK01000190">
    <property type="protein sequence ID" value="GBP27181.1"/>
    <property type="molecule type" value="Genomic_DNA"/>
</dbReference>
<dbReference type="Proteomes" id="UP000299102">
    <property type="component" value="Unassembled WGS sequence"/>
</dbReference>
<organism evidence="2 3">
    <name type="scientific">Eumeta variegata</name>
    <name type="common">Bagworm moth</name>
    <name type="synonym">Eumeta japonica</name>
    <dbReference type="NCBI Taxonomy" id="151549"/>
    <lineage>
        <taxon>Eukaryota</taxon>
        <taxon>Metazoa</taxon>
        <taxon>Ecdysozoa</taxon>
        <taxon>Arthropoda</taxon>
        <taxon>Hexapoda</taxon>
        <taxon>Insecta</taxon>
        <taxon>Pterygota</taxon>
        <taxon>Neoptera</taxon>
        <taxon>Endopterygota</taxon>
        <taxon>Lepidoptera</taxon>
        <taxon>Glossata</taxon>
        <taxon>Ditrysia</taxon>
        <taxon>Tineoidea</taxon>
        <taxon>Psychidae</taxon>
        <taxon>Oiketicinae</taxon>
        <taxon>Eumeta</taxon>
    </lineage>
</organism>